<reference evidence="2 3" key="1">
    <citation type="submission" date="2019-07" db="EMBL/GenBank/DDBJ databases">
        <authorList>
            <person name="Kim J."/>
        </authorList>
    </citation>
    <scope>NUCLEOTIDE SEQUENCE [LARGE SCALE GENOMIC DNA]</scope>
    <source>
        <strain evidence="2 3">JC52</strain>
    </source>
</reference>
<gene>
    <name evidence="2" type="ORF">FPZ49_16180</name>
</gene>
<proteinExistence type="predicted"/>
<keyword evidence="3" id="KW-1185">Reference proteome</keyword>
<dbReference type="Pfam" id="PF12867">
    <property type="entry name" value="DinB_2"/>
    <property type="match status" value="1"/>
</dbReference>
<accession>A0A559KA84</accession>
<protein>
    <submittedName>
        <fullName evidence="2">Glyoxalase</fullName>
    </submittedName>
</protein>
<dbReference type="InterPro" id="IPR034660">
    <property type="entry name" value="DinB/YfiT-like"/>
</dbReference>
<dbReference type="EMBL" id="VNJI01000018">
    <property type="protein sequence ID" value="TVY09034.1"/>
    <property type="molecule type" value="Genomic_DNA"/>
</dbReference>
<dbReference type="InterPro" id="IPR024775">
    <property type="entry name" value="DinB-like"/>
</dbReference>
<dbReference type="AlphaFoldDB" id="A0A559KA84"/>
<dbReference type="Gene3D" id="1.20.120.450">
    <property type="entry name" value="dinb family like domain"/>
    <property type="match status" value="1"/>
</dbReference>
<dbReference type="OrthoDB" id="9796039at2"/>
<organism evidence="2 3">
    <name type="scientific">Paenibacillus cremeus</name>
    <dbReference type="NCBI Taxonomy" id="2163881"/>
    <lineage>
        <taxon>Bacteria</taxon>
        <taxon>Bacillati</taxon>
        <taxon>Bacillota</taxon>
        <taxon>Bacilli</taxon>
        <taxon>Bacillales</taxon>
        <taxon>Paenibacillaceae</taxon>
        <taxon>Paenibacillus</taxon>
    </lineage>
</organism>
<dbReference type="SUPFAM" id="SSF54593">
    <property type="entry name" value="Glyoxalase/Bleomycin resistance protein/Dihydroxybiphenyl dioxygenase"/>
    <property type="match status" value="1"/>
</dbReference>
<dbReference type="Proteomes" id="UP000317036">
    <property type="component" value="Unassembled WGS sequence"/>
</dbReference>
<dbReference type="Gene3D" id="3.10.180.10">
    <property type="entry name" value="2,3-Dihydroxybiphenyl 1,2-Dioxygenase, domain 1"/>
    <property type="match status" value="1"/>
</dbReference>
<dbReference type="InterPro" id="IPR029068">
    <property type="entry name" value="Glyas_Bleomycin-R_OHBP_Dase"/>
</dbReference>
<name>A0A559KA84_9BACL</name>
<sequence length="291" mass="31987">MEANRAKLVLRVPEVATALGFYTRGLGWEPREIHAAERYALLQVPDAGCALLAGEGLAAHTERRLTAPGGHVVEAAGRFYLPAPGDPGALAQLQQRALAEGGRCEVETEPCCWRTVTVHTPQGYRAAYWVELFPTEEETLEVFAAGPAGLEAALAGLEEPWLDLARAPGTWSIRQQVLHVVDLELVALHKLKFILAEPVEGRVYTGHALDQDAWAEAMRYAARPIRAEAAMFRLLREHVLSLCEHMPSGALQRSVIAGGRTETAARLIKMMAGHANVHIRRIREIRELHGR</sequence>
<evidence type="ECO:0000259" key="1">
    <source>
        <dbReference type="Pfam" id="PF12867"/>
    </source>
</evidence>
<comment type="caution">
    <text evidence="2">The sequence shown here is derived from an EMBL/GenBank/DDBJ whole genome shotgun (WGS) entry which is preliminary data.</text>
</comment>
<evidence type="ECO:0000313" key="2">
    <source>
        <dbReference type="EMBL" id="TVY09034.1"/>
    </source>
</evidence>
<evidence type="ECO:0000313" key="3">
    <source>
        <dbReference type="Proteomes" id="UP000317036"/>
    </source>
</evidence>
<dbReference type="SUPFAM" id="SSF109854">
    <property type="entry name" value="DinB/YfiT-like putative metalloenzymes"/>
    <property type="match status" value="1"/>
</dbReference>
<feature type="domain" description="DinB-like" evidence="1">
    <location>
        <begin position="147"/>
        <end position="280"/>
    </location>
</feature>